<protein>
    <submittedName>
        <fullName evidence="1">Uncharacterized protein</fullName>
    </submittedName>
</protein>
<accession>A0ABZ0HW85</accession>
<dbReference type="RefSeq" id="WP_407340264.1">
    <property type="nucleotide sequence ID" value="NZ_CP136862.1"/>
</dbReference>
<name>A0ABZ0HW85_9HYPH</name>
<dbReference type="InterPro" id="IPR011990">
    <property type="entry name" value="TPR-like_helical_dom_sf"/>
</dbReference>
<dbReference type="SUPFAM" id="SSF48452">
    <property type="entry name" value="TPR-like"/>
    <property type="match status" value="1"/>
</dbReference>
<gene>
    <name evidence="1" type="ORF">RZS28_05140</name>
</gene>
<keyword evidence="2" id="KW-1185">Reference proteome</keyword>
<proteinExistence type="predicted"/>
<sequence>MPSRAETDVEAALAAVEAEDAPLAEKVEMLMEMAMGLQIRPRSPDDLLCSVRLYEAALGLCPPELYLLRGRIHARLATALQAIPAEDLGPLQSARRNLEAARDILKHEGAPEELAEIEMNLGLVFQSLAAANAAPITAAIQAYQRALRAFDAQAFPREYAILQNNLATAFLSIPFSDERGKMREALAVQAFQDGLKVVNIIDHPTEYAMLQNNLGNALQYASSSHSVENCLRALDAYDEALKVRTRAATPVEYANTLSNYANCLRNLPDDVARPELGNMENLDQALRRYREAEEIFAAFGERQKVAIVAEMIAEIEAESAQSPPASERAVGVQ</sequence>
<dbReference type="Gene3D" id="1.25.40.10">
    <property type="entry name" value="Tetratricopeptide repeat domain"/>
    <property type="match status" value="1"/>
</dbReference>
<reference evidence="1 2" key="1">
    <citation type="submission" date="2023-10" db="EMBL/GenBank/DDBJ databases">
        <title>Novel methanotroph of the genus Methylocapsa from a subarctic wetland.</title>
        <authorList>
            <person name="Belova S.E."/>
            <person name="Oshkin I.Y."/>
            <person name="Miroshnikov K."/>
            <person name="Dedysh S.N."/>
        </authorList>
    </citation>
    <scope>NUCLEOTIDE SEQUENCE [LARGE SCALE GENOMIC DNA]</scope>
    <source>
        <strain evidence="1 2">RX1</strain>
    </source>
</reference>
<evidence type="ECO:0000313" key="1">
    <source>
        <dbReference type="EMBL" id="WOJ90679.1"/>
    </source>
</evidence>
<organism evidence="1 2">
    <name type="scientific">Methylocapsa polymorpha</name>
    <dbReference type="NCBI Taxonomy" id="3080828"/>
    <lineage>
        <taxon>Bacteria</taxon>
        <taxon>Pseudomonadati</taxon>
        <taxon>Pseudomonadota</taxon>
        <taxon>Alphaproteobacteria</taxon>
        <taxon>Hyphomicrobiales</taxon>
        <taxon>Beijerinckiaceae</taxon>
        <taxon>Methylocapsa</taxon>
    </lineage>
</organism>
<dbReference type="Proteomes" id="UP001626536">
    <property type="component" value="Chromosome"/>
</dbReference>
<dbReference type="EMBL" id="CP136862">
    <property type="protein sequence ID" value="WOJ90679.1"/>
    <property type="molecule type" value="Genomic_DNA"/>
</dbReference>
<evidence type="ECO:0000313" key="2">
    <source>
        <dbReference type="Proteomes" id="UP001626536"/>
    </source>
</evidence>